<evidence type="ECO:0000256" key="8">
    <source>
        <dbReference type="ARBA" id="ARBA00023136"/>
    </source>
</evidence>
<evidence type="ECO:0000256" key="4">
    <source>
        <dbReference type="ARBA" id="ARBA00022606"/>
    </source>
</evidence>
<keyword evidence="4" id="KW-0716">Sensory transduction</keyword>
<sequence length="237" mass="26509">MGSDSTIFPPFLGANDKVAAFTPEICRSVEAYHVDNITYKGFKAYTYTADFGDMSSDPQFKCFCTTPDTCLKKGVHDLTNCVGAPFIASLPHFYLAHPDYMNAVYGMNPVKEKHEIYSVFEPMTATPVYAHRRLQLSIALHPIEIIEFMKEVPDVVFPILWVDEGIELNKKILDKVRIIFTLSTVMDVFKWISMIAGMGMGGASAFILKKMKDGMSVDVAPGQKPQTITPIEVNSRY</sequence>
<dbReference type="GO" id="GO:0005886">
    <property type="term" value="C:plasma membrane"/>
    <property type="evidence" value="ECO:0007669"/>
    <property type="project" value="UniProtKB-SubCell"/>
</dbReference>
<comment type="similarity">
    <text evidence="2">Belongs to the CD36 family.</text>
</comment>
<evidence type="ECO:0000256" key="10">
    <source>
        <dbReference type="ARBA" id="ARBA00023170"/>
    </source>
</evidence>
<evidence type="ECO:0000256" key="7">
    <source>
        <dbReference type="ARBA" id="ARBA00022989"/>
    </source>
</evidence>
<evidence type="ECO:0000256" key="2">
    <source>
        <dbReference type="ARBA" id="ARBA00010532"/>
    </source>
</evidence>
<keyword evidence="9" id="KW-1015">Disulfide bond</keyword>
<feature type="transmembrane region" description="Helical" evidence="12">
    <location>
        <begin position="188"/>
        <end position="208"/>
    </location>
</feature>
<dbReference type="Pfam" id="PF01130">
    <property type="entry name" value="CD36"/>
    <property type="match status" value="1"/>
</dbReference>
<evidence type="ECO:0000313" key="13">
    <source>
        <dbReference type="EMBL" id="AMA98190.1"/>
    </source>
</evidence>
<dbReference type="GO" id="GO:0005737">
    <property type="term" value="C:cytoplasm"/>
    <property type="evidence" value="ECO:0007669"/>
    <property type="project" value="TreeGrafter"/>
</dbReference>
<keyword evidence="5 12" id="KW-0812">Transmembrane</keyword>
<evidence type="ECO:0000256" key="1">
    <source>
        <dbReference type="ARBA" id="ARBA00004651"/>
    </source>
</evidence>
<keyword evidence="6" id="KW-0552">Olfaction</keyword>
<dbReference type="InterPro" id="IPR002159">
    <property type="entry name" value="CD36_fam"/>
</dbReference>
<comment type="subcellular location">
    <subcellularLocation>
        <location evidence="1">Cell membrane</location>
        <topology evidence="1">Multi-pass membrane protein</topology>
    </subcellularLocation>
</comment>
<reference evidence="13" key="1">
    <citation type="submission" date="2015-08" db="EMBL/GenBank/DDBJ databases">
        <title>Transcriptome-Based Identification and Expression Profiles of Chemosensory Genes in German Cockroach, Blattella germanica.</title>
        <authorList>
            <person name="Niu D.-J."/>
        </authorList>
    </citation>
    <scope>NUCLEOTIDE SEQUENCE</scope>
</reference>
<keyword evidence="10" id="KW-0675">Receptor</keyword>
<organism evidence="13">
    <name type="scientific">Blattella germanica</name>
    <name type="common">German cockroach</name>
    <name type="synonym">Blatta germanica</name>
    <dbReference type="NCBI Taxonomy" id="6973"/>
    <lineage>
        <taxon>Eukaryota</taxon>
        <taxon>Metazoa</taxon>
        <taxon>Ecdysozoa</taxon>
        <taxon>Arthropoda</taxon>
        <taxon>Hexapoda</taxon>
        <taxon>Insecta</taxon>
        <taxon>Pterygota</taxon>
        <taxon>Neoptera</taxon>
        <taxon>Polyneoptera</taxon>
        <taxon>Dictyoptera</taxon>
        <taxon>Blattodea</taxon>
        <taxon>Blaberoidea</taxon>
        <taxon>Blattellidae</taxon>
        <taxon>Blattella</taxon>
    </lineage>
</organism>
<dbReference type="PANTHER" id="PTHR11923">
    <property type="entry name" value="SCAVENGER RECEPTOR CLASS B TYPE-1 SR-B1"/>
    <property type="match status" value="1"/>
</dbReference>
<keyword evidence="8 12" id="KW-0472">Membrane</keyword>
<protein>
    <submittedName>
        <fullName evidence="13">Chemosensory protein</fullName>
    </submittedName>
</protein>
<accession>A0A0X8DC62</accession>
<evidence type="ECO:0000256" key="12">
    <source>
        <dbReference type="SAM" id="Phobius"/>
    </source>
</evidence>
<proteinExistence type="evidence at transcript level"/>
<name>A0A0X8DC62_BLAGE</name>
<dbReference type="AlphaFoldDB" id="A0A0X8DC62"/>
<evidence type="ECO:0000256" key="5">
    <source>
        <dbReference type="ARBA" id="ARBA00022692"/>
    </source>
</evidence>
<keyword evidence="7 12" id="KW-1133">Transmembrane helix</keyword>
<evidence type="ECO:0000256" key="9">
    <source>
        <dbReference type="ARBA" id="ARBA00023157"/>
    </source>
</evidence>
<dbReference type="GO" id="GO:0007608">
    <property type="term" value="P:sensory perception of smell"/>
    <property type="evidence" value="ECO:0007669"/>
    <property type="project" value="UniProtKB-KW"/>
</dbReference>
<dbReference type="GO" id="GO:0005044">
    <property type="term" value="F:scavenger receptor activity"/>
    <property type="evidence" value="ECO:0007669"/>
    <property type="project" value="TreeGrafter"/>
</dbReference>
<evidence type="ECO:0000256" key="3">
    <source>
        <dbReference type="ARBA" id="ARBA00022475"/>
    </source>
</evidence>
<dbReference type="EMBL" id="KT381699">
    <property type="protein sequence ID" value="AMA98190.1"/>
    <property type="molecule type" value="mRNA"/>
</dbReference>
<evidence type="ECO:0000256" key="11">
    <source>
        <dbReference type="ARBA" id="ARBA00023180"/>
    </source>
</evidence>
<evidence type="ECO:0000256" key="6">
    <source>
        <dbReference type="ARBA" id="ARBA00022725"/>
    </source>
</evidence>
<keyword evidence="3" id="KW-1003">Cell membrane</keyword>
<keyword evidence="11" id="KW-0325">Glycoprotein</keyword>
<dbReference type="PANTHER" id="PTHR11923:SF69">
    <property type="entry name" value="SENSORY NEURON MEMBRANE PROTEIN 1"/>
    <property type="match status" value="1"/>
</dbReference>